<feature type="signal peptide" evidence="7">
    <location>
        <begin position="1"/>
        <end position="23"/>
    </location>
</feature>
<evidence type="ECO:0000256" key="7">
    <source>
        <dbReference type="SAM" id="SignalP"/>
    </source>
</evidence>
<keyword evidence="4" id="KW-1015">Disulfide bond</keyword>
<dbReference type="Pfam" id="PF01607">
    <property type="entry name" value="CBM_14"/>
    <property type="match status" value="3"/>
</dbReference>
<dbReference type="InterPro" id="IPR051940">
    <property type="entry name" value="Chitin_bind-dev_reg"/>
</dbReference>
<evidence type="ECO:0000313" key="10">
    <source>
        <dbReference type="Proteomes" id="UP000807504"/>
    </source>
</evidence>
<keyword evidence="10" id="KW-1185">Reference proteome</keyword>
<feature type="region of interest" description="Disordered" evidence="6">
    <location>
        <begin position="516"/>
        <end position="542"/>
    </location>
</feature>
<dbReference type="GO" id="GO:0008061">
    <property type="term" value="F:chitin binding"/>
    <property type="evidence" value="ECO:0007669"/>
    <property type="project" value="UniProtKB-KW"/>
</dbReference>
<feature type="region of interest" description="Disordered" evidence="6">
    <location>
        <begin position="826"/>
        <end position="855"/>
    </location>
</feature>
<dbReference type="Proteomes" id="UP000807504">
    <property type="component" value="Unassembled WGS sequence"/>
</dbReference>
<evidence type="ECO:0000256" key="5">
    <source>
        <dbReference type="ARBA" id="ARBA00023180"/>
    </source>
</evidence>
<dbReference type="SMART" id="SM00494">
    <property type="entry name" value="ChtBD2"/>
    <property type="match status" value="3"/>
</dbReference>
<feature type="compositionally biased region" description="Polar residues" evidence="6">
    <location>
        <begin position="584"/>
        <end position="601"/>
    </location>
</feature>
<dbReference type="PANTHER" id="PTHR23301">
    <property type="entry name" value="CHITIN BINDING PERITROPHIN-A"/>
    <property type="match status" value="1"/>
</dbReference>
<dbReference type="EMBL" id="JABXBU010000003">
    <property type="protein sequence ID" value="KAF8792064.1"/>
    <property type="molecule type" value="Genomic_DNA"/>
</dbReference>
<keyword evidence="2 7" id="KW-0732">Signal</keyword>
<organism evidence="9 10">
    <name type="scientific">Argiope bruennichi</name>
    <name type="common">Wasp spider</name>
    <name type="synonym">Aranea bruennichi</name>
    <dbReference type="NCBI Taxonomy" id="94029"/>
    <lineage>
        <taxon>Eukaryota</taxon>
        <taxon>Metazoa</taxon>
        <taxon>Ecdysozoa</taxon>
        <taxon>Arthropoda</taxon>
        <taxon>Chelicerata</taxon>
        <taxon>Arachnida</taxon>
        <taxon>Araneae</taxon>
        <taxon>Araneomorphae</taxon>
        <taxon>Entelegynae</taxon>
        <taxon>Araneoidea</taxon>
        <taxon>Araneidae</taxon>
        <taxon>Argiope</taxon>
    </lineage>
</organism>
<dbReference type="InterPro" id="IPR002557">
    <property type="entry name" value="Chitin-bd_dom"/>
</dbReference>
<evidence type="ECO:0000256" key="1">
    <source>
        <dbReference type="ARBA" id="ARBA00022669"/>
    </source>
</evidence>
<feature type="compositionally biased region" description="Polar residues" evidence="6">
    <location>
        <begin position="1549"/>
        <end position="1564"/>
    </location>
</feature>
<feature type="region of interest" description="Disordered" evidence="6">
    <location>
        <begin position="879"/>
        <end position="903"/>
    </location>
</feature>
<feature type="region of interest" description="Disordered" evidence="6">
    <location>
        <begin position="583"/>
        <end position="606"/>
    </location>
</feature>
<feature type="compositionally biased region" description="Polar residues" evidence="6">
    <location>
        <begin position="1428"/>
        <end position="1440"/>
    </location>
</feature>
<feature type="compositionally biased region" description="Polar residues" evidence="6">
    <location>
        <begin position="1689"/>
        <end position="1709"/>
    </location>
</feature>
<dbReference type="InterPro" id="IPR036508">
    <property type="entry name" value="Chitin-bd_dom_sf"/>
</dbReference>
<reference evidence="9" key="1">
    <citation type="journal article" date="2020" name="bioRxiv">
        <title>Chromosome-level reference genome of the European wasp spider Argiope bruennichi: a resource for studies on range expansion and evolutionary adaptation.</title>
        <authorList>
            <person name="Sheffer M.M."/>
            <person name="Hoppe A."/>
            <person name="Krehenwinkel H."/>
            <person name="Uhl G."/>
            <person name="Kuss A.W."/>
            <person name="Jensen L."/>
            <person name="Jensen C."/>
            <person name="Gillespie R.G."/>
            <person name="Hoff K.J."/>
            <person name="Prost S."/>
        </authorList>
    </citation>
    <scope>NUCLEOTIDE SEQUENCE</scope>
</reference>
<evidence type="ECO:0000313" key="9">
    <source>
        <dbReference type="EMBL" id="KAF8792064.1"/>
    </source>
</evidence>
<gene>
    <name evidence="9" type="ORF">HNY73_003710</name>
</gene>
<feature type="compositionally biased region" description="Basic residues" evidence="6">
    <location>
        <begin position="1710"/>
        <end position="1724"/>
    </location>
</feature>
<dbReference type="Gene3D" id="3.20.20.80">
    <property type="entry name" value="Glycosidases"/>
    <property type="match status" value="1"/>
</dbReference>
<feature type="compositionally biased region" description="Polar residues" evidence="6">
    <location>
        <begin position="1383"/>
        <end position="1397"/>
    </location>
</feature>
<comment type="caution">
    <text evidence="9">The sequence shown here is derived from an EMBL/GenBank/DDBJ whole genome shotgun (WGS) entry which is preliminary data.</text>
</comment>
<dbReference type="PROSITE" id="PS50940">
    <property type="entry name" value="CHIT_BIND_II"/>
    <property type="match status" value="3"/>
</dbReference>
<keyword evidence="1" id="KW-0147">Chitin-binding</keyword>
<keyword evidence="5" id="KW-0325">Glycoprotein</keyword>
<dbReference type="SUPFAM" id="SSF57625">
    <property type="entry name" value="Invertebrate chitin-binding proteins"/>
    <property type="match status" value="3"/>
</dbReference>
<feature type="region of interest" description="Disordered" evidence="6">
    <location>
        <begin position="1545"/>
        <end position="1651"/>
    </location>
</feature>
<evidence type="ECO:0000256" key="2">
    <source>
        <dbReference type="ARBA" id="ARBA00022729"/>
    </source>
</evidence>
<feature type="region of interest" description="Disordered" evidence="6">
    <location>
        <begin position="1689"/>
        <end position="1749"/>
    </location>
</feature>
<name>A0A8T0FLI4_ARGBR</name>
<reference evidence="9" key="2">
    <citation type="submission" date="2020-06" db="EMBL/GenBank/DDBJ databases">
        <authorList>
            <person name="Sheffer M."/>
        </authorList>
    </citation>
    <scope>NUCLEOTIDE SEQUENCE</scope>
</reference>
<protein>
    <recommendedName>
        <fullName evidence="8">Chitin-binding type-2 domain-containing protein</fullName>
    </recommendedName>
</protein>
<evidence type="ECO:0000256" key="6">
    <source>
        <dbReference type="SAM" id="MobiDB-lite"/>
    </source>
</evidence>
<proteinExistence type="predicted"/>
<feature type="chain" id="PRO_5035781295" description="Chitin-binding type-2 domain-containing protein" evidence="7">
    <location>
        <begin position="24"/>
        <end position="1864"/>
    </location>
</feature>
<dbReference type="PANTHER" id="PTHR23301:SF0">
    <property type="entry name" value="CHITIN-BINDING TYPE-2 DOMAIN-CONTAINING PROTEIN-RELATED"/>
    <property type="match status" value="1"/>
</dbReference>
<feature type="compositionally biased region" description="Polar residues" evidence="6">
    <location>
        <begin position="533"/>
        <end position="542"/>
    </location>
</feature>
<feature type="domain" description="Chitin-binding type-2" evidence="8">
    <location>
        <begin position="347"/>
        <end position="408"/>
    </location>
</feature>
<feature type="region of interest" description="Disordered" evidence="6">
    <location>
        <begin position="1179"/>
        <end position="1200"/>
    </location>
</feature>
<evidence type="ECO:0000256" key="3">
    <source>
        <dbReference type="ARBA" id="ARBA00022737"/>
    </source>
</evidence>
<dbReference type="SUPFAM" id="SSF51445">
    <property type="entry name" value="(Trans)glycosidases"/>
    <property type="match status" value="1"/>
</dbReference>
<feature type="compositionally biased region" description="Polar residues" evidence="6">
    <location>
        <begin position="844"/>
        <end position="855"/>
    </location>
</feature>
<feature type="region of interest" description="Disordered" evidence="6">
    <location>
        <begin position="1372"/>
        <end position="1510"/>
    </location>
</feature>
<feature type="domain" description="Chitin-binding type-2" evidence="8">
    <location>
        <begin position="1801"/>
        <end position="1862"/>
    </location>
</feature>
<feature type="compositionally biased region" description="Basic and acidic residues" evidence="6">
    <location>
        <begin position="891"/>
        <end position="903"/>
    </location>
</feature>
<dbReference type="GO" id="GO:0005576">
    <property type="term" value="C:extracellular region"/>
    <property type="evidence" value="ECO:0007669"/>
    <property type="project" value="InterPro"/>
</dbReference>
<dbReference type="Gene3D" id="2.170.140.10">
    <property type="entry name" value="Chitin binding domain"/>
    <property type="match status" value="2"/>
</dbReference>
<accession>A0A8T0FLI4</accession>
<dbReference type="InterPro" id="IPR017853">
    <property type="entry name" value="GH"/>
</dbReference>
<feature type="compositionally biased region" description="Polar residues" evidence="6">
    <location>
        <begin position="1584"/>
        <end position="1593"/>
    </location>
</feature>
<feature type="compositionally biased region" description="Polar residues" evidence="6">
    <location>
        <begin position="1464"/>
        <end position="1475"/>
    </location>
</feature>
<feature type="compositionally biased region" description="Basic and acidic residues" evidence="6">
    <location>
        <begin position="1594"/>
        <end position="1603"/>
    </location>
</feature>
<evidence type="ECO:0000259" key="8">
    <source>
        <dbReference type="PROSITE" id="PS50940"/>
    </source>
</evidence>
<feature type="region of interest" description="Disordered" evidence="6">
    <location>
        <begin position="1282"/>
        <end position="1301"/>
    </location>
</feature>
<feature type="compositionally biased region" description="Polar residues" evidence="6">
    <location>
        <begin position="1404"/>
        <end position="1420"/>
    </location>
</feature>
<sequence length="1864" mass="211855">MGAQIHDKFILLWLLTFLSLGRSDIFDWRDHMEDAFADEGHTDGMCKRNLNDKIIFCRYHAEDNKSLSTWQPCLCTHILITAELHERKINIPHLITSTDRDQKIIASISVGGNDKLNASSDFEQLLSTLLDLPINGIDIRLEKSALEDGAFKSKIFRYIQMCQFMDTEQNKSKELNSSLIYELRKEVKYILDKDVAGTDIWSINDDDEQNICGKMPFPLISEISNSIKNGKDSFDSFTDLDITLSTGESQITEEIQVLHEQNTDPEEMRQFKCEKIGFYRHPTDCSKFYHCAEYRATTAQPESQHAVFVYKCPRGLVYDEHQGSCNWPSYSDPCQGSAELMPVTPKKFKCTTPGFHVHPVDCRWFYYCSDLGDGQLAAFEFLCPSHLLGFDEKNLLCNWKWMVPQCESNEQEKVTTVTEQSHNAREGHLGIGTADKIPNKVNVNKVITETILPISIANPIAEVKHIPLDARIPSPKQETFFRRDQLSVSKTGPTSDTSYETKSLEIKTASFVNYTDAVPPSSPEKSNFKSENKPSVSISNTRNNTEKKYGTAYWHRSMITNPSRVQIPPNVFDVIIEKPVDSKVVNNEKSNSGTPSENNSSGEHRYGIGRVRKLNVRPVRNQSVNGQSYDLSLKKDEPYIFNQGITPPKENKQFAGNENTGGNYQFDSQSYYAQNLQGRAIGKNSLTNYKFEDTINNHQNPKINDPFKDVKNQQQNLANNFKNEENNPKNPQSTNSFARVKCSKLTAAATESDPTIIDENTFGCTGEVSLFVKMKEGNEFSKYVLKTDDISNSAHQESKQYKLLVNDTDVKNDFKVRNLQLKNINEPLSKIQNNSNEKDKPRSSRYTQGRSASSNLNFTLSARSAPLILEEIRLDDQEKDSKDNLSLTNSKPERQNSEKKNSLEVNDFHYSLRHEREKEKETLTINTKAKFMPLSFYPQGVLLNVDLNHINEIPPQILLEVDIMLKNFMTNGNIDVNLLMKKLNATMEPMENVEPSNNTTNDKIDSMLNMLENILNSTDSKNLGTESNKDISDATFTSDKSVNSTTEELPYENITRSIDTFDNNTNISVSTIDENETNSSVSPTEKKNEKNIQVEEVDSPIHENKPFVRRRLFRKYRYPSIREQLEIQKLLASYRTTTQTSHPSTSTKNPKIISNRNRYPSIREQLLWNNNVVFGDPRNSLPSEKEYPSTPAIEFDDEKGYSSYSRNDEFGKRIKPAERDNSYQINNRWLSSSYNNELVNKNLAANISRNSGSLHSSQDTAFHTHFSNVNNFVPYSAPENVKNTHFPQNYDPPQNPPSDISQFRYTLPLSPLPYPKQNPSIPSQGLPEVNYFIDYNKPLQYSTENPSIVPQDISTGGGYSFDYHSRVSVHYTPGKPPTVPQDIPSSYEHSFNSQNRGSVHYNPENPSVVQQDLSTGTGHSFNHHNHGSVRQSSENPPDITSSDERSFNSKNRGSARYTPENPPAVQQGTPSSKVHSFNHDNHGPVRNSPKNPAAVSQDIPFSDEHSFNSQNRGYVRYTPENSRVVPHDIPSRDVHSFNQHYRGTIRYTPENTSIPQKTNDQGNPSIVHHNNLHHNRGSVRYLSESPSTPYSITHNRENSDGLHNRNASHYIPERDPTFSQGIPLGEEYSSKHHNRGSDRFSPENPSIIPLSETNSFNEANLGTSYFAGENPAILSHGVPVSAINSFNQHHGTSSLDGNSDAQNKNLSNRTQKRRRKSKKLRILVKKVPNGAENNKDSASRQDEQDNKRTKIPKKLLTEIRTNLIRKLAVNGKNDVELEIQFQDHVWNIPFVNNQSSVDISPVACTRAGLFQHPKDCNMFYECFWDKWLKRFTLHVFSCPVRLVYDDSIRGCSRPTTESHCRKAT</sequence>
<feature type="domain" description="Chitin-binding type-2" evidence="8">
    <location>
        <begin position="270"/>
        <end position="336"/>
    </location>
</feature>
<evidence type="ECO:0000256" key="4">
    <source>
        <dbReference type="ARBA" id="ARBA00023157"/>
    </source>
</evidence>
<keyword evidence="3" id="KW-0677">Repeat</keyword>
<feature type="compositionally biased region" description="Basic and acidic residues" evidence="6">
    <location>
        <begin position="1733"/>
        <end position="1748"/>
    </location>
</feature>